<dbReference type="GO" id="GO:0140662">
    <property type="term" value="F:ATP-dependent protein folding chaperone"/>
    <property type="evidence" value="ECO:0007669"/>
    <property type="project" value="InterPro"/>
</dbReference>
<evidence type="ECO:0000256" key="5">
    <source>
        <dbReference type="ARBA" id="ARBA00022840"/>
    </source>
</evidence>
<dbReference type="InterPro" id="IPR027413">
    <property type="entry name" value="GROEL-like_equatorial_sf"/>
</dbReference>
<proteinExistence type="inferred from homology"/>
<evidence type="ECO:0000256" key="4">
    <source>
        <dbReference type="ARBA" id="ARBA00022741"/>
    </source>
</evidence>
<evidence type="ECO:0000313" key="9">
    <source>
        <dbReference type="EMBL" id="KCW89861.1"/>
    </source>
</evidence>
<comment type="subcellular location">
    <subcellularLocation>
        <location evidence="1">Cytoplasm</location>
    </subcellularLocation>
</comment>
<dbReference type="InParanoid" id="A0A059DHH9"/>
<name>A0A059DHH9_EUCGR</name>
<keyword evidence="3" id="KW-0963">Cytoplasm</keyword>
<dbReference type="SUPFAM" id="SSF54849">
    <property type="entry name" value="GroEL-intermediate domain like"/>
    <property type="match status" value="1"/>
</dbReference>
<dbReference type="FunCoup" id="A0A059DHH9">
    <property type="interactions" value="3818"/>
</dbReference>
<comment type="similarity">
    <text evidence="2 8">Belongs to the TCP-1 chaperonin family.</text>
</comment>
<gene>
    <name evidence="9" type="ORF">EUGRSUZ_A02095</name>
</gene>
<keyword evidence="6 8" id="KW-0143">Chaperone</keyword>
<protein>
    <recommendedName>
        <fullName evidence="7">CCT-theta</fullName>
    </recommendedName>
</protein>
<dbReference type="STRING" id="71139.A0A059DHH9"/>
<reference evidence="9" key="1">
    <citation type="submission" date="2013-07" db="EMBL/GenBank/DDBJ databases">
        <title>The genome of Eucalyptus grandis.</title>
        <authorList>
            <person name="Schmutz J."/>
            <person name="Hayes R."/>
            <person name="Myburg A."/>
            <person name="Tuskan G."/>
            <person name="Grattapaglia D."/>
            <person name="Rokhsar D.S."/>
        </authorList>
    </citation>
    <scope>NUCLEOTIDE SEQUENCE</scope>
    <source>
        <tissue evidence="9">Leaf extractions</tissue>
    </source>
</reference>
<dbReference type="Gene3D" id="3.50.7.10">
    <property type="entry name" value="GroEL"/>
    <property type="match status" value="1"/>
</dbReference>
<dbReference type="OMA" id="WGLKYAV"/>
<dbReference type="PANTHER" id="PTHR11353">
    <property type="entry name" value="CHAPERONIN"/>
    <property type="match status" value="1"/>
</dbReference>
<evidence type="ECO:0000256" key="6">
    <source>
        <dbReference type="ARBA" id="ARBA00023186"/>
    </source>
</evidence>
<dbReference type="PROSITE" id="PS00750">
    <property type="entry name" value="TCP1_1"/>
    <property type="match status" value="1"/>
</dbReference>
<dbReference type="Gramene" id="KCW89861">
    <property type="protein sequence ID" value="KCW89861"/>
    <property type="gene ID" value="EUGRSUZ_A02095"/>
</dbReference>
<dbReference type="OrthoDB" id="1748577at2759"/>
<dbReference type="Gene3D" id="3.30.260.10">
    <property type="entry name" value="TCP-1-like chaperonin intermediate domain"/>
    <property type="match status" value="1"/>
</dbReference>
<evidence type="ECO:0000256" key="7">
    <source>
        <dbReference type="ARBA" id="ARBA00029602"/>
    </source>
</evidence>
<dbReference type="PRINTS" id="PR00304">
    <property type="entry name" value="TCOMPLEXTCP1"/>
</dbReference>
<evidence type="ECO:0000256" key="3">
    <source>
        <dbReference type="ARBA" id="ARBA00022490"/>
    </source>
</evidence>
<dbReference type="eggNOG" id="KOG0362">
    <property type="taxonomic scope" value="Eukaryota"/>
</dbReference>
<sequence>MQPYGIQAMLKEGHKHLSGLDEAVVKNIDACKQLSAITRTSLGPNGMNKMVINHLDKLFVTNDASTIVNELEVQHPAAKILVLAAKAQQEEIGDGANLTISFAGELLQNAEELIRMGLHPSEIISGYSKAINKTIEILGELVEPGSETMDVRDKEQVVSRMRAAIASKQFGQEERLCSLVADACYHVCPKNPANFNVDNVRVAKLLGGGLHDSTVLQGMVLKGDTLGSIKRMEKAKVAVFAGGVDTSATDTKGTVLIHSAEQLENYAKSEEAKVEELIKSVADSGAKVIVSGAAVGEMALHFCERYKLMVLKISSKFELRRFCRTTGSVAILKLSQPNPADLGYIDLVSVMEIGGVRVIVVQNEEGGSSVSTVVLRASTDSILDDLERAVDDGVNTYKAMCKDSRIVPGAAATEIELARRVKEFSFKETGLDQYAIAKFAESFEMIPRTLAENAGLNAMEIISSLYAEHANGNAKVGIDLVEGVCKDASVINVWDLYITKFFALKYAADAACTVLRVDQIIMAKPAGGPRREQPAGMDED</sequence>
<evidence type="ECO:0000256" key="1">
    <source>
        <dbReference type="ARBA" id="ARBA00004496"/>
    </source>
</evidence>
<dbReference type="Gene3D" id="1.10.560.10">
    <property type="entry name" value="GroEL-like equatorial domain"/>
    <property type="match status" value="1"/>
</dbReference>
<keyword evidence="5 8" id="KW-0067">ATP-binding</keyword>
<dbReference type="InterPro" id="IPR027409">
    <property type="entry name" value="GroEL-like_apical_dom_sf"/>
</dbReference>
<dbReference type="Pfam" id="PF00118">
    <property type="entry name" value="Cpn60_TCP1"/>
    <property type="match status" value="1"/>
</dbReference>
<dbReference type="GO" id="GO:0051082">
    <property type="term" value="F:unfolded protein binding"/>
    <property type="evidence" value="ECO:0000318"/>
    <property type="project" value="GO_Central"/>
</dbReference>
<keyword evidence="4 8" id="KW-0547">Nucleotide-binding</keyword>
<dbReference type="NCBIfam" id="TIGR02346">
    <property type="entry name" value="chap_CCT_theta"/>
    <property type="match status" value="1"/>
</dbReference>
<dbReference type="InterPro" id="IPR002423">
    <property type="entry name" value="Cpn60/GroEL/TCP-1"/>
</dbReference>
<dbReference type="InterPro" id="IPR002194">
    <property type="entry name" value="Chaperonin_TCP-1_CS"/>
</dbReference>
<dbReference type="GO" id="GO:0005524">
    <property type="term" value="F:ATP binding"/>
    <property type="evidence" value="ECO:0007669"/>
    <property type="project" value="UniProtKB-KW"/>
</dbReference>
<accession>A0A059DHH9</accession>
<dbReference type="EMBL" id="KK198753">
    <property type="protein sequence ID" value="KCW89861.1"/>
    <property type="molecule type" value="Genomic_DNA"/>
</dbReference>
<dbReference type="CDD" id="cd03341">
    <property type="entry name" value="TCP1_theta"/>
    <property type="match status" value="1"/>
</dbReference>
<evidence type="ECO:0000256" key="8">
    <source>
        <dbReference type="RuleBase" id="RU004187"/>
    </source>
</evidence>
<evidence type="ECO:0000256" key="2">
    <source>
        <dbReference type="ARBA" id="ARBA00008020"/>
    </source>
</evidence>
<organism evidence="9">
    <name type="scientific">Eucalyptus grandis</name>
    <name type="common">Flooded gum</name>
    <dbReference type="NCBI Taxonomy" id="71139"/>
    <lineage>
        <taxon>Eukaryota</taxon>
        <taxon>Viridiplantae</taxon>
        <taxon>Streptophyta</taxon>
        <taxon>Embryophyta</taxon>
        <taxon>Tracheophyta</taxon>
        <taxon>Spermatophyta</taxon>
        <taxon>Magnoliopsida</taxon>
        <taxon>eudicotyledons</taxon>
        <taxon>Gunneridae</taxon>
        <taxon>Pentapetalae</taxon>
        <taxon>rosids</taxon>
        <taxon>malvids</taxon>
        <taxon>Myrtales</taxon>
        <taxon>Myrtaceae</taxon>
        <taxon>Myrtoideae</taxon>
        <taxon>Eucalypteae</taxon>
        <taxon>Eucalyptus</taxon>
    </lineage>
</organism>
<dbReference type="InterPro" id="IPR017998">
    <property type="entry name" value="Chaperone_TCP-1"/>
</dbReference>
<dbReference type="GO" id="GO:0005832">
    <property type="term" value="C:chaperonin-containing T-complex"/>
    <property type="evidence" value="ECO:0000318"/>
    <property type="project" value="GO_Central"/>
</dbReference>
<dbReference type="FunFam" id="3.50.7.10:FF:000008">
    <property type="entry name" value="T-complex protein 1 subunit theta"/>
    <property type="match status" value="1"/>
</dbReference>
<dbReference type="SUPFAM" id="SSF52029">
    <property type="entry name" value="GroEL apical domain-like"/>
    <property type="match status" value="1"/>
</dbReference>
<dbReference type="InterPro" id="IPR012721">
    <property type="entry name" value="Chap_CCT_theta"/>
</dbReference>
<dbReference type="AlphaFoldDB" id="A0A059DHH9"/>
<dbReference type="KEGG" id="egr:104442858"/>
<dbReference type="InterPro" id="IPR027410">
    <property type="entry name" value="TCP-1-like_intermed_sf"/>
</dbReference>
<dbReference type="GO" id="GO:0016887">
    <property type="term" value="F:ATP hydrolysis activity"/>
    <property type="evidence" value="ECO:0007669"/>
    <property type="project" value="InterPro"/>
</dbReference>
<dbReference type="SUPFAM" id="SSF48592">
    <property type="entry name" value="GroEL equatorial domain-like"/>
    <property type="match status" value="1"/>
</dbReference>
<dbReference type="GO" id="GO:0006457">
    <property type="term" value="P:protein folding"/>
    <property type="evidence" value="ECO:0000318"/>
    <property type="project" value="GO_Central"/>
</dbReference>